<dbReference type="InterPro" id="IPR012337">
    <property type="entry name" value="RNaseH-like_sf"/>
</dbReference>
<organism evidence="3 4">
    <name type="scientific">Symbiodinium microadriaticum</name>
    <name type="common">Dinoflagellate</name>
    <name type="synonym">Zooxanthella microadriatica</name>
    <dbReference type="NCBI Taxonomy" id="2951"/>
    <lineage>
        <taxon>Eukaryota</taxon>
        <taxon>Sar</taxon>
        <taxon>Alveolata</taxon>
        <taxon>Dinophyceae</taxon>
        <taxon>Suessiales</taxon>
        <taxon>Symbiodiniaceae</taxon>
        <taxon>Symbiodinium</taxon>
    </lineage>
</organism>
<feature type="region of interest" description="Disordered" evidence="1">
    <location>
        <begin position="1055"/>
        <end position="1074"/>
    </location>
</feature>
<sequence>MASGVTADPWSAPGNDPWQSGARGEGATVDAVVNEPNSEANAQTQHGDGDLQWGNLESRESASAPMMNSWSGEWGHRRGDNSSEGSSGDAATTADRRASDGSWGSWASSWNAWHPEWHGGWWNRWSDAHSDWRRHRWDGGEAMWPSTEPQTTHVNNADEPSTTRTNFAEVPTWSSGTTPPRTLTSPPMARSWTTSTWPDKETEQPLSGGGKGPSEKLLIPTFSGDAENGSELGTSARSYLRQVAAWEKMTKLSLGQRALVLYQNLQGSAWVNAESLDVNSLASNDGVDYFKDWIRQHYLDVEVTQVGRSLSDLFRKLRRKPTQTFRDYTAEFNRLLARVVECGCKLPDVANAWLYVDRASLDETTEVSLLASVGNKYALRELQQAAIVLDRSMRKPWEKGGRGEVAGGRRYNSVHHAADGAYDEDADTDEDAMLEDRMDQDTGELYISYMTAKARYRDAAKSRGTVEAGNKGGGRGFDSSAVKKAAEGKILLAKAKSHCAACGQRGHWHKDPECPKRQGGDKPQTVHVTNEIYELSTSGDPEALYAILDSACSKTVVGTAWLERYLSSIRGKGYETDFVYEKECFKFGAANKIYESTYAAVVMMNCLGKWVAVKAAVVHGDLPLLLSRPALGCLGLVLDLGSNCASFRKLGEGELALIETSGGHPAILIDQGLNSKPDVSLLPKKWEAHGIEVLSSRVVYMICSGDGGLGTTPSSTPRHTNPKIFYDKKIDPAVRDMLVADVLNETVFLAWWAKVELRDFWIETPEKLVRVHTTPRKYFFDPRSWNTPHALQRELLMVQLGSVRETCGISCMSQRLLSNVAEVWIDKSVHATDGYPVLWVGRSVFNRQATANSRGLAVNPKWTCPELRTVLTADSEYHKETKTIPKGLTSMTLAELRNEAEKLKIPLATKETRGSVMLKVRDAVTPDSTVMAIGRFRGTCYVDIPENYAQWASDEEKENGDNMSPDLKRFVLWRRHRRTTEMATKTPVRRGYRDPEKDAKVPPPPLSETGSSAWAVVEDPTGENHDQRPFAPSASSGSGVHHNWMPFRTAPWVPKAKATRRPRTPESKERMEQDIDPDALSEIQALEARLASLKEVFVSQKVLTRLSEDHVGARHHNEHPGEVAALRALTEQDFSFERIFEILNLYDFTTCTSRRAAVHLQDGGDRVALGYYAYGNFKGICKSTVRWGNLVRYVNAFLAEHSGGGTDQGRPTYWGAVTLLRNCPATVHTDKNNLKGSPNFVVSFGNGPSGGLWVESPGGGTWRRDQSGQEVEGIVLDTDRQVWEFDPRARHASEAGASGRWTIVAYTPRTFPDSNKTEKKILRDLGFPLPTAGLVRQARLEHANHDPNHHKQATEQAIGNNMKPRRSQRKALWKTAAFLNVLFTTVLSTMGQAVGESVPAGHPPSVGMLEVGGFSATCRVGEYCGDYVKVLEPILTEDVMNNDLHPDLPFGKVEAAVIRHRPGQLWVHVRHEWKEPKVFSDIVEAAGRQLSEGRAVIFERNVSDDHLWENFVNGWNESGYSTSFDRDEEGNELVRVTYAIYRQEPHEVMVGEVINEEDGDELIPAAEHPGDHQGNVLNERGAKAISFPASVPGKIASSLRRLHQNLGHPSPIDFSRHLRLAGASREVLKAAKGLECEVCKRAKAPGIAKPAKVAPCLRFNQMIGVDIFYVHDSGGDRHQLLSIVDYSSAYHVVVPVLRKDTSTLEKAYCDNWLNVFGAPTIIAVDLENGLEKSLARVGDWTGTRIRNAAGQAHFQAGYTERQGGIWKAIFAKLCDELTVTKGDILPAIGAVSSAKNTLARISGYSPAQHVFGFLPNDPEDLLFGPHAMDPDQEAIIDDRHAQEVAIRSAARAAYYHVQTDERVRRALSGRTRVVSRAPECGERVFYYRKTKNNKRGVWMGPGTVIGYEGVNAWVTRGGRCVLCAPEHLRLATPEELGQAFCLRAAREDLDKLLNAEDEEEVFDEEEPDAGGIGDMIVDEDEADEDHAMAELAHGEPEADRHGVRRGPEDPPLVVLKRQRRKGRPDAQSVLMMKKAKTQRSREKALEKEIPWALIPEEMRPSFRAAEGKQWSEHENNQAITVLSVAESERIRATVPAERILNTRYAYKDKHMGLRRVQPDTPWKPKARLVVGGHADPDVSSGNLTTDSPTVARSSLLTVLQVSASKRWQLAAGDVQAAFLQGVELRRELWISQPKGGVEGLDPRQIAKVNKGIFGLIESPRMWYDRLSGVLTTEVFAYDGNTYKLVQSPLDPCVFMLLQEGEAKEPEALLTVHVDDILIGAPAPLNKFLQTEISRLFPVDDWIEGAFEYTGSFIEVTEEGVTVSQASFVDGRLFTVDVPRNQDGKSPADEEQVIDNRSLLGALSWLSSQSRPDLACGVALSQQLQRAPSADDVRFVNRLTARAKEHREFGVYLRRVPLHRAVFLAYHDAGWANADLEEAEDDFRLDPEEINTGAINDFYTDKPRQPKRAGSKVASQIGHLIMLFPMEVLDGEHARGSTLEWRSQSCKRVCRSTFGAETMAAAEGLEGAQYMRALLGTLLTGRLMGHAEARQRWPIVCLSDCKSLFDFLHKTGVPKMPSDRRLAIDLAALRQELRLERWSDRLPFQWIPTATQLADPLTKPKRVEGWWDCLKNGVQLPFKKGLFVKDRESFYQCKREEAATRR</sequence>
<dbReference type="SUPFAM" id="SSF53098">
    <property type="entry name" value="Ribonuclease H-like"/>
    <property type="match status" value="1"/>
</dbReference>
<dbReference type="GO" id="GO:0015074">
    <property type="term" value="P:DNA integration"/>
    <property type="evidence" value="ECO:0007669"/>
    <property type="project" value="InterPro"/>
</dbReference>
<accession>A0A1Q9EUU3</accession>
<dbReference type="Gene3D" id="3.30.420.10">
    <property type="entry name" value="Ribonuclease H-like superfamily/Ribonuclease H"/>
    <property type="match status" value="1"/>
</dbReference>
<feature type="region of interest" description="Disordered" evidence="1">
    <location>
        <begin position="1"/>
        <end position="101"/>
    </location>
</feature>
<dbReference type="PROSITE" id="PS50994">
    <property type="entry name" value="INTEGRASE"/>
    <property type="match status" value="1"/>
</dbReference>
<protein>
    <submittedName>
        <fullName evidence="3">Copia protein</fullName>
    </submittedName>
</protein>
<feature type="compositionally biased region" description="Basic and acidic residues" evidence="1">
    <location>
        <begin position="991"/>
        <end position="1000"/>
    </location>
</feature>
<feature type="region of interest" description="Disordered" evidence="1">
    <location>
        <begin position="981"/>
        <end position="1042"/>
    </location>
</feature>
<dbReference type="InterPro" id="IPR036397">
    <property type="entry name" value="RNaseH_sf"/>
</dbReference>
<evidence type="ECO:0000313" key="4">
    <source>
        <dbReference type="Proteomes" id="UP000186817"/>
    </source>
</evidence>
<dbReference type="OrthoDB" id="421462at2759"/>
<evidence type="ECO:0000259" key="2">
    <source>
        <dbReference type="PROSITE" id="PS50994"/>
    </source>
</evidence>
<proteinExistence type="predicted"/>
<dbReference type="InterPro" id="IPR013103">
    <property type="entry name" value="RVT_2"/>
</dbReference>
<dbReference type="GO" id="GO:0003676">
    <property type="term" value="F:nucleic acid binding"/>
    <property type="evidence" value="ECO:0007669"/>
    <property type="project" value="InterPro"/>
</dbReference>
<dbReference type="Proteomes" id="UP000186817">
    <property type="component" value="Unassembled WGS sequence"/>
</dbReference>
<feature type="region of interest" description="Disordered" evidence="1">
    <location>
        <begin position="143"/>
        <end position="220"/>
    </location>
</feature>
<comment type="caution">
    <text evidence="3">The sequence shown here is derived from an EMBL/GenBank/DDBJ whole genome shotgun (WGS) entry which is preliminary data.</text>
</comment>
<feature type="compositionally biased region" description="Polar residues" evidence="1">
    <location>
        <begin position="147"/>
        <end position="197"/>
    </location>
</feature>
<gene>
    <name evidence="3" type="primary">GIP</name>
    <name evidence="3" type="ORF">AK812_SmicGene5022</name>
</gene>
<feature type="domain" description="Integrase catalytic" evidence="2">
    <location>
        <begin position="1651"/>
        <end position="1814"/>
    </location>
</feature>
<name>A0A1Q9EUU3_SYMMI</name>
<evidence type="ECO:0000256" key="1">
    <source>
        <dbReference type="SAM" id="MobiDB-lite"/>
    </source>
</evidence>
<feature type="compositionally biased region" description="Basic and acidic residues" evidence="1">
    <location>
        <begin position="1063"/>
        <end position="1073"/>
    </location>
</feature>
<dbReference type="InterPro" id="IPR001584">
    <property type="entry name" value="Integrase_cat-core"/>
</dbReference>
<dbReference type="EMBL" id="LSRX01000064">
    <property type="protein sequence ID" value="OLQ11169.1"/>
    <property type="molecule type" value="Genomic_DNA"/>
</dbReference>
<feature type="compositionally biased region" description="Polar residues" evidence="1">
    <location>
        <begin position="35"/>
        <end position="46"/>
    </location>
</feature>
<reference evidence="3 4" key="1">
    <citation type="submission" date="2016-02" db="EMBL/GenBank/DDBJ databases">
        <title>Genome analysis of coral dinoflagellate symbionts highlights evolutionary adaptations to a symbiotic lifestyle.</title>
        <authorList>
            <person name="Aranda M."/>
            <person name="Li Y."/>
            <person name="Liew Y.J."/>
            <person name="Baumgarten S."/>
            <person name="Simakov O."/>
            <person name="Wilson M."/>
            <person name="Piel J."/>
            <person name="Ashoor H."/>
            <person name="Bougouffa S."/>
            <person name="Bajic V.B."/>
            <person name="Ryu T."/>
            <person name="Ravasi T."/>
            <person name="Bayer T."/>
            <person name="Micklem G."/>
            <person name="Kim H."/>
            <person name="Bhak J."/>
            <person name="Lajeunesse T.C."/>
            <person name="Voolstra C.R."/>
        </authorList>
    </citation>
    <scope>NUCLEOTIDE SEQUENCE [LARGE SCALE GENOMIC DNA]</scope>
    <source>
        <strain evidence="3 4">CCMP2467</strain>
    </source>
</reference>
<keyword evidence="4" id="KW-1185">Reference proteome</keyword>
<evidence type="ECO:0000313" key="3">
    <source>
        <dbReference type="EMBL" id="OLQ11169.1"/>
    </source>
</evidence>
<dbReference type="Pfam" id="PF07727">
    <property type="entry name" value="RVT_2"/>
    <property type="match status" value="1"/>
</dbReference>